<name>A0A1I3IKQ8_9RHOB</name>
<proteinExistence type="predicted"/>
<dbReference type="STRING" id="1114924.SAMN05216258_107110"/>
<sequence>MSEEQTTTAPRVLVTGASGFIGAHAAAELARRGAQVLAVSRTPRPASDWDRARAAMQAWTGGEGGAPGGGIQPLACDLSFPAAGERLEALVEGVSAVVHAAARLAGGDVEQARDTLGPTRALVAAMEARAPSALLVLVSSFSVYDIAAARAAGGVLDEDAALEAAPEARDAYTRAKLGQEAIVRAAGARGLPVRILRPAYVYGPGRLDCAHLGVRKGRVELAMGDGPVAAIPVAACAEALALAALAPPPASPEVFNVVDADAPDRGRWRAAMPAGSGAWLTLPVPGAAARAAAGLLGARAPGFLRGPVHAARFQGVPVSDARLRAAFGWTPRHRFEAVAAMEAER</sequence>
<dbReference type="GO" id="GO:0005737">
    <property type="term" value="C:cytoplasm"/>
    <property type="evidence" value="ECO:0007669"/>
    <property type="project" value="TreeGrafter"/>
</dbReference>
<dbReference type="OrthoDB" id="7836994at2"/>
<evidence type="ECO:0000313" key="2">
    <source>
        <dbReference type="EMBL" id="SFI48501.1"/>
    </source>
</evidence>
<protein>
    <submittedName>
        <fullName evidence="2">Nucleoside-diphosphate-sugar epimerase</fullName>
    </submittedName>
</protein>
<gene>
    <name evidence="2" type="ORF">SAMN05216258_107110</name>
</gene>
<keyword evidence="3" id="KW-1185">Reference proteome</keyword>
<dbReference type="Proteomes" id="UP000199377">
    <property type="component" value="Unassembled WGS sequence"/>
</dbReference>
<feature type="domain" description="NAD-dependent epimerase/dehydratase" evidence="1">
    <location>
        <begin position="12"/>
        <end position="205"/>
    </location>
</feature>
<dbReference type="EMBL" id="FOQH01000007">
    <property type="protein sequence ID" value="SFI48501.1"/>
    <property type="molecule type" value="Genomic_DNA"/>
</dbReference>
<dbReference type="InterPro" id="IPR001509">
    <property type="entry name" value="Epimerase_deHydtase"/>
</dbReference>
<dbReference type="Pfam" id="PF01370">
    <property type="entry name" value="Epimerase"/>
    <property type="match status" value="1"/>
</dbReference>
<evidence type="ECO:0000313" key="3">
    <source>
        <dbReference type="Proteomes" id="UP000199377"/>
    </source>
</evidence>
<dbReference type="RefSeq" id="WP_092861073.1">
    <property type="nucleotide sequence ID" value="NZ_FOQH01000007.1"/>
</dbReference>
<dbReference type="GO" id="GO:0004029">
    <property type="term" value="F:aldehyde dehydrogenase (NAD+) activity"/>
    <property type="evidence" value="ECO:0007669"/>
    <property type="project" value="TreeGrafter"/>
</dbReference>
<accession>A0A1I3IKQ8</accession>
<dbReference type="Gene3D" id="3.40.50.720">
    <property type="entry name" value="NAD(P)-binding Rossmann-like Domain"/>
    <property type="match status" value="1"/>
</dbReference>
<reference evidence="2 3" key="1">
    <citation type="submission" date="2016-10" db="EMBL/GenBank/DDBJ databases">
        <authorList>
            <person name="de Groot N.N."/>
        </authorList>
    </citation>
    <scope>NUCLEOTIDE SEQUENCE [LARGE SCALE GENOMIC DNA]</scope>
    <source>
        <strain evidence="2 3">CGMCC 1.11030</strain>
    </source>
</reference>
<dbReference type="AlphaFoldDB" id="A0A1I3IKQ8"/>
<evidence type="ECO:0000259" key="1">
    <source>
        <dbReference type="Pfam" id="PF01370"/>
    </source>
</evidence>
<dbReference type="SUPFAM" id="SSF51735">
    <property type="entry name" value="NAD(P)-binding Rossmann-fold domains"/>
    <property type="match status" value="1"/>
</dbReference>
<dbReference type="PANTHER" id="PTHR48079:SF6">
    <property type="entry name" value="NAD(P)-BINDING DOMAIN-CONTAINING PROTEIN-RELATED"/>
    <property type="match status" value="1"/>
</dbReference>
<dbReference type="InterPro" id="IPR051783">
    <property type="entry name" value="NAD(P)-dependent_oxidoreduct"/>
</dbReference>
<dbReference type="InterPro" id="IPR036291">
    <property type="entry name" value="NAD(P)-bd_dom_sf"/>
</dbReference>
<dbReference type="PANTHER" id="PTHR48079">
    <property type="entry name" value="PROTEIN YEEZ"/>
    <property type="match status" value="1"/>
</dbReference>
<organism evidence="2 3">
    <name type="scientific">Albimonas pacifica</name>
    <dbReference type="NCBI Taxonomy" id="1114924"/>
    <lineage>
        <taxon>Bacteria</taxon>
        <taxon>Pseudomonadati</taxon>
        <taxon>Pseudomonadota</taxon>
        <taxon>Alphaproteobacteria</taxon>
        <taxon>Rhodobacterales</taxon>
        <taxon>Paracoccaceae</taxon>
        <taxon>Albimonas</taxon>
    </lineage>
</organism>